<dbReference type="InterPro" id="IPR014756">
    <property type="entry name" value="Ig_E-set"/>
</dbReference>
<proteinExistence type="predicted"/>
<keyword evidence="5" id="KW-0472">Membrane</keyword>
<dbReference type="GO" id="GO:0046688">
    <property type="term" value="P:response to copper ion"/>
    <property type="evidence" value="ECO:0007669"/>
    <property type="project" value="InterPro"/>
</dbReference>
<evidence type="ECO:0000313" key="9">
    <source>
        <dbReference type="EMBL" id="CAB4650278.1"/>
    </source>
</evidence>
<name>A0A6J6LAH5_9ZZZZ</name>
<dbReference type="InterPro" id="IPR014755">
    <property type="entry name" value="Cu-Rt/internalin_Ig-like"/>
</dbReference>
<evidence type="ECO:0000313" key="8">
    <source>
        <dbReference type="EMBL" id="CAB4637314.1"/>
    </source>
</evidence>
<dbReference type="Gene3D" id="2.60.40.1220">
    <property type="match status" value="1"/>
</dbReference>
<feature type="transmembrane region" description="Helical" evidence="5">
    <location>
        <begin position="147"/>
        <end position="167"/>
    </location>
</feature>
<reference evidence="10" key="1">
    <citation type="submission" date="2020-05" db="EMBL/GenBank/DDBJ databases">
        <authorList>
            <person name="Chiriac C."/>
            <person name="Salcher M."/>
            <person name="Ghai R."/>
            <person name="Kavagutti S V."/>
        </authorList>
    </citation>
    <scope>NUCLEOTIDE SEQUENCE</scope>
</reference>
<keyword evidence="3" id="KW-0732">Signal</keyword>
<dbReference type="PANTHER" id="PTHR34820:SF4">
    <property type="entry name" value="INNER MEMBRANE PROTEIN YEBZ"/>
    <property type="match status" value="1"/>
</dbReference>
<dbReference type="EMBL" id="CAEZVW010000006">
    <property type="protein sequence ID" value="CAB4637314.1"/>
    <property type="molecule type" value="Genomic_DNA"/>
</dbReference>
<dbReference type="GO" id="GO:0030313">
    <property type="term" value="C:cell envelope"/>
    <property type="evidence" value="ECO:0007669"/>
    <property type="project" value="UniProtKB-SubCell"/>
</dbReference>
<evidence type="ECO:0000313" key="10">
    <source>
        <dbReference type="EMBL" id="CAB4657345.1"/>
    </source>
</evidence>
<comment type="subcellular location">
    <subcellularLocation>
        <location evidence="1">Cell envelope</location>
    </subcellularLocation>
</comment>
<sequence>MMRKISLGLLAILCLILSAPTSFAHGEIVTSYPLRDSTSSPAPTQVWIEFDGELQLIDGEVVNTLKVTDSTGLVVSAEEAIIEGSRISSQISDQSVGGVFTVEYRIVSEDGHPVEGSYTFEASPGFEATEMIEPTTVATAPDNQSELSIGAIVMAVFLVVFAVRYFIKMRNEKRDEKK</sequence>
<dbReference type="EMBL" id="CAEZWF010000037">
    <property type="protein sequence ID" value="CAB4657345.1"/>
    <property type="molecule type" value="Genomic_DNA"/>
</dbReference>
<dbReference type="GO" id="GO:0042597">
    <property type="term" value="C:periplasmic space"/>
    <property type="evidence" value="ECO:0007669"/>
    <property type="project" value="InterPro"/>
</dbReference>
<dbReference type="EMBL" id="CAEZVP010000069">
    <property type="protein sequence ID" value="CAB4632990.1"/>
    <property type="molecule type" value="Genomic_DNA"/>
</dbReference>
<dbReference type="AlphaFoldDB" id="A0A6J6LAH5"/>
<keyword evidence="5" id="KW-0812">Transmembrane</keyword>
<evidence type="ECO:0000256" key="2">
    <source>
        <dbReference type="ARBA" id="ARBA00022723"/>
    </source>
</evidence>
<gene>
    <name evidence="7" type="ORF">UFOPK2046_00481</name>
    <name evidence="8" type="ORF">UFOPK2157_00305</name>
    <name evidence="10" type="ORF">UFOPK2228_00964</name>
    <name evidence="9" type="ORF">UFOPK2245_00507</name>
</gene>
<dbReference type="InterPro" id="IPR032694">
    <property type="entry name" value="CopC/D"/>
</dbReference>
<evidence type="ECO:0000256" key="5">
    <source>
        <dbReference type="SAM" id="Phobius"/>
    </source>
</evidence>
<evidence type="ECO:0000256" key="4">
    <source>
        <dbReference type="ARBA" id="ARBA00023008"/>
    </source>
</evidence>
<feature type="domain" description="CopC" evidence="6">
    <location>
        <begin position="25"/>
        <end position="121"/>
    </location>
</feature>
<evidence type="ECO:0000256" key="1">
    <source>
        <dbReference type="ARBA" id="ARBA00004196"/>
    </source>
</evidence>
<accession>A0A6J6LAH5</accession>
<keyword evidence="4" id="KW-0186">Copper</keyword>
<evidence type="ECO:0000256" key="3">
    <source>
        <dbReference type="ARBA" id="ARBA00022729"/>
    </source>
</evidence>
<organism evidence="10">
    <name type="scientific">freshwater metagenome</name>
    <dbReference type="NCBI Taxonomy" id="449393"/>
    <lineage>
        <taxon>unclassified sequences</taxon>
        <taxon>metagenomes</taxon>
        <taxon>ecological metagenomes</taxon>
    </lineage>
</organism>
<evidence type="ECO:0000259" key="6">
    <source>
        <dbReference type="Pfam" id="PF04234"/>
    </source>
</evidence>
<keyword evidence="5" id="KW-1133">Transmembrane helix</keyword>
<evidence type="ECO:0000313" key="7">
    <source>
        <dbReference type="EMBL" id="CAB4632990.1"/>
    </source>
</evidence>
<dbReference type="GO" id="GO:0005886">
    <property type="term" value="C:plasma membrane"/>
    <property type="evidence" value="ECO:0007669"/>
    <property type="project" value="TreeGrafter"/>
</dbReference>
<dbReference type="GO" id="GO:0006825">
    <property type="term" value="P:copper ion transport"/>
    <property type="evidence" value="ECO:0007669"/>
    <property type="project" value="InterPro"/>
</dbReference>
<dbReference type="Pfam" id="PF04234">
    <property type="entry name" value="CopC"/>
    <property type="match status" value="1"/>
</dbReference>
<protein>
    <submittedName>
        <fullName evidence="10">Unannotated protein</fullName>
    </submittedName>
</protein>
<dbReference type="SUPFAM" id="SSF81296">
    <property type="entry name" value="E set domains"/>
    <property type="match status" value="1"/>
</dbReference>
<dbReference type="PANTHER" id="PTHR34820">
    <property type="entry name" value="INNER MEMBRANE PROTEIN YEBZ"/>
    <property type="match status" value="1"/>
</dbReference>
<dbReference type="GO" id="GO:0005507">
    <property type="term" value="F:copper ion binding"/>
    <property type="evidence" value="ECO:0007669"/>
    <property type="project" value="InterPro"/>
</dbReference>
<dbReference type="InterPro" id="IPR007348">
    <property type="entry name" value="CopC_dom"/>
</dbReference>
<keyword evidence="2" id="KW-0479">Metal-binding</keyword>
<dbReference type="EMBL" id="CAEZWK010000007">
    <property type="protein sequence ID" value="CAB4650278.1"/>
    <property type="molecule type" value="Genomic_DNA"/>
</dbReference>